<evidence type="ECO:0000256" key="1">
    <source>
        <dbReference type="SAM" id="Phobius"/>
    </source>
</evidence>
<comment type="caution">
    <text evidence="3">The sequence shown here is derived from an EMBL/GenBank/DDBJ whole genome shotgun (WGS) entry which is preliminary data.</text>
</comment>
<dbReference type="Pfam" id="PF01569">
    <property type="entry name" value="PAP2"/>
    <property type="match status" value="1"/>
</dbReference>
<dbReference type="Proteomes" id="UP000556329">
    <property type="component" value="Unassembled WGS sequence"/>
</dbReference>
<dbReference type="EMBL" id="JACHEF010000002">
    <property type="protein sequence ID" value="MBB6409860.1"/>
    <property type="molecule type" value="Genomic_DNA"/>
</dbReference>
<organism evidence="3 4">
    <name type="scientific">Mesorhizobium sangaii</name>
    <dbReference type="NCBI Taxonomy" id="505389"/>
    <lineage>
        <taxon>Bacteria</taxon>
        <taxon>Pseudomonadati</taxon>
        <taxon>Pseudomonadota</taxon>
        <taxon>Alphaproteobacteria</taxon>
        <taxon>Hyphomicrobiales</taxon>
        <taxon>Phyllobacteriaceae</taxon>
        <taxon>Mesorhizobium</taxon>
    </lineage>
</organism>
<dbReference type="InterPro" id="IPR036938">
    <property type="entry name" value="PAP2/HPO_sf"/>
</dbReference>
<evidence type="ECO:0000259" key="2">
    <source>
        <dbReference type="Pfam" id="PF01569"/>
    </source>
</evidence>
<feature type="domain" description="Phosphatidic acid phosphatase type 2/haloperoxidase" evidence="2">
    <location>
        <begin position="2"/>
        <end position="41"/>
    </location>
</feature>
<reference evidence="3 4" key="1">
    <citation type="submission" date="2020-08" db="EMBL/GenBank/DDBJ databases">
        <title>Genomic Encyclopedia of Type Strains, Phase IV (KMG-IV): sequencing the most valuable type-strain genomes for metagenomic binning, comparative biology and taxonomic classification.</title>
        <authorList>
            <person name="Goeker M."/>
        </authorList>
    </citation>
    <scope>NUCLEOTIDE SEQUENCE [LARGE SCALE GENOMIC DNA]</scope>
    <source>
        <strain evidence="3 4">DSM 100039</strain>
    </source>
</reference>
<keyword evidence="1" id="KW-0472">Membrane</keyword>
<evidence type="ECO:0000313" key="4">
    <source>
        <dbReference type="Proteomes" id="UP000556329"/>
    </source>
</evidence>
<dbReference type="Gene3D" id="1.20.144.10">
    <property type="entry name" value="Phosphatidic acid phosphatase type 2/haloperoxidase"/>
    <property type="match status" value="1"/>
</dbReference>
<feature type="transmembrane region" description="Helical" evidence="1">
    <location>
        <begin position="20"/>
        <end position="38"/>
    </location>
</feature>
<dbReference type="InterPro" id="IPR000326">
    <property type="entry name" value="PAP2/HPO"/>
</dbReference>
<dbReference type="AlphaFoldDB" id="A0A841PGD3"/>
<gene>
    <name evidence="3" type="ORF">HNQ71_002525</name>
</gene>
<accession>A0A841PGD3</accession>
<dbReference type="SUPFAM" id="SSF48317">
    <property type="entry name" value="Acid phosphatase/Vanadium-dependent haloperoxidase"/>
    <property type="match status" value="1"/>
</dbReference>
<name>A0A841PGD3_9HYPH</name>
<sequence>MALLICWSRIYIGTHYLTDVVGGAITGVLGAIVVRLVYRENSRLDKLVTKIL</sequence>
<evidence type="ECO:0000313" key="3">
    <source>
        <dbReference type="EMBL" id="MBB6409860.1"/>
    </source>
</evidence>
<keyword evidence="1" id="KW-0812">Transmembrane</keyword>
<keyword evidence="1" id="KW-1133">Transmembrane helix</keyword>
<keyword evidence="4" id="KW-1185">Reference proteome</keyword>
<proteinExistence type="predicted"/>
<protein>
    <submittedName>
        <fullName evidence="3">Membrane-associated phospholipid phosphatase</fullName>
    </submittedName>
</protein>